<dbReference type="Gene3D" id="1.10.730.10">
    <property type="entry name" value="Isoleucyl-tRNA Synthetase, Domain 1"/>
    <property type="match status" value="1"/>
</dbReference>
<dbReference type="SUPFAM" id="SSF47323">
    <property type="entry name" value="Anticodon-binding domain of a subclass of class I aminoacyl-tRNA synthetases"/>
    <property type="match status" value="1"/>
</dbReference>
<gene>
    <name evidence="2" type="ORF">SDC9_73322</name>
</gene>
<dbReference type="GO" id="GO:0006420">
    <property type="term" value="P:arginyl-tRNA aminoacylation"/>
    <property type="evidence" value="ECO:0007669"/>
    <property type="project" value="InterPro"/>
</dbReference>
<sequence length="37" mass="3825">MADDEAVRAARLALTDATRSVIAIGLGLLGLSAPERM</sequence>
<evidence type="ECO:0000259" key="1">
    <source>
        <dbReference type="Pfam" id="PF05746"/>
    </source>
</evidence>
<protein>
    <recommendedName>
        <fullName evidence="1">DALR anticodon binding domain-containing protein</fullName>
    </recommendedName>
</protein>
<dbReference type="InterPro" id="IPR009080">
    <property type="entry name" value="tRNAsynth_Ia_anticodon-bd"/>
</dbReference>
<reference evidence="2" key="1">
    <citation type="submission" date="2019-08" db="EMBL/GenBank/DDBJ databases">
        <authorList>
            <person name="Kucharzyk K."/>
            <person name="Murdoch R.W."/>
            <person name="Higgins S."/>
            <person name="Loffler F."/>
        </authorList>
    </citation>
    <scope>NUCLEOTIDE SEQUENCE</scope>
</reference>
<evidence type="ECO:0000313" key="2">
    <source>
        <dbReference type="EMBL" id="MPM26817.1"/>
    </source>
</evidence>
<dbReference type="InterPro" id="IPR008909">
    <property type="entry name" value="DALR_anticod-bd"/>
</dbReference>
<dbReference type="AlphaFoldDB" id="A0A644YF07"/>
<feature type="domain" description="DALR anticodon binding" evidence="1">
    <location>
        <begin position="2"/>
        <end position="37"/>
    </location>
</feature>
<name>A0A644YF07_9ZZZZ</name>
<proteinExistence type="predicted"/>
<comment type="caution">
    <text evidence="2">The sequence shown here is derived from an EMBL/GenBank/DDBJ whole genome shotgun (WGS) entry which is preliminary data.</text>
</comment>
<dbReference type="EMBL" id="VSSQ01004833">
    <property type="protein sequence ID" value="MPM26817.1"/>
    <property type="molecule type" value="Genomic_DNA"/>
</dbReference>
<dbReference type="GO" id="GO:0004814">
    <property type="term" value="F:arginine-tRNA ligase activity"/>
    <property type="evidence" value="ECO:0007669"/>
    <property type="project" value="InterPro"/>
</dbReference>
<accession>A0A644YF07</accession>
<dbReference type="Pfam" id="PF05746">
    <property type="entry name" value="DALR_1"/>
    <property type="match status" value="1"/>
</dbReference>
<dbReference type="GO" id="GO:0005524">
    <property type="term" value="F:ATP binding"/>
    <property type="evidence" value="ECO:0007669"/>
    <property type="project" value="InterPro"/>
</dbReference>
<organism evidence="2">
    <name type="scientific">bioreactor metagenome</name>
    <dbReference type="NCBI Taxonomy" id="1076179"/>
    <lineage>
        <taxon>unclassified sequences</taxon>
        <taxon>metagenomes</taxon>
        <taxon>ecological metagenomes</taxon>
    </lineage>
</organism>